<accession>A0A8X7XDM9</accession>
<sequence>MTLSSVDLSFISATQHLLPNTDEAKQMRRKGGAQKERNRKKKKLAESASKCRNFVDLFKGTDTGPRPGGPGEVSEQVHEPPEQSEDEAGPSTGVVEIGELAQSVDTDVPDREEPEKGYKSINYFKKPYGYAECVLFWNYHPNRKTDNKVVKRCFVQKDGSNTWWEYLTGFHKRKVERRKAAIEEIKQKLKEEHKRMKEERCKEYMKMLKERTEALEEASELDQLVTATTESVQYDHPNHTVTVTTVSDLDLTGPNWFTLGANEDLLTNGLSARPHKEEKEGENQLESEDWEIRTI</sequence>
<evidence type="ECO:0000256" key="1">
    <source>
        <dbReference type="ARBA" id="ARBA00004604"/>
    </source>
</evidence>
<protein>
    <recommendedName>
        <fullName evidence="3">Nucleolar protein 12</fullName>
    </recommendedName>
</protein>
<keyword evidence="6" id="KW-0539">Nucleus</keyword>
<evidence type="ECO:0000256" key="4">
    <source>
        <dbReference type="ARBA" id="ARBA00022730"/>
    </source>
</evidence>
<dbReference type="Proteomes" id="UP000886611">
    <property type="component" value="Unassembled WGS sequence"/>
</dbReference>
<feature type="region of interest" description="Disordered" evidence="8">
    <location>
        <begin position="19"/>
        <end position="90"/>
    </location>
</feature>
<feature type="compositionally biased region" description="Basic residues" evidence="8">
    <location>
        <begin position="27"/>
        <end position="43"/>
    </location>
</feature>
<dbReference type="InterPro" id="IPR019186">
    <property type="entry name" value="Nucleolar_protein_12"/>
</dbReference>
<proteinExistence type="inferred from homology"/>
<feature type="coiled-coil region" evidence="7">
    <location>
        <begin position="172"/>
        <end position="202"/>
    </location>
</feature>
<dbReference type="PANTHER" id="PTHR14577">
    <property type="entry name" value="NUCLEOLAR PROTEIN 12"/>
    <property type="match status" value="1"/>
</dbReference>
<name>A0A8X7XDM9_POLSE</name>
<keyword evidence="4" id="KW-0699">rRNA-binding</keyword>
<evidence type="ECO:0000256" key="3">
    <source>
        <dbReference type="ARBA" id="ARBA00015520"/>
    </source>
</evidence>
<evidence type="ECO:0000256" key="2">
    <source>
        <dbReference type="ARBA" id="ARBA00007175"/>
    </source>
</evidence>
<gene>
    <name evidence="9" type="primary">Nol12</name>
    <name evidence="9" type="ORF">GTO96_0002618</name>
</gene>
<comment type="subcellular location">
    <subcellularLocation>
        <location evidence="1">Nucleus</location>
        <location evidence="1">Nucleolus</location>
    </subcellularLocation>
</comment>
<dbReference type="EMBL" id="JAATIS010003638">
    <property type="protein sequence ID" value="KAG2464132.1"/>
    <property type="molecule type" value="Genomic_DNA"/>
</dbReference>
<dbReference type="GO" id="GO:0005730">
    <property type="term" value="C:nucleolus"/>
    <property type="evidence" value="ECO:0007669"/>
    <property type="project" value="UniProtKB-SubCell"/>
</dbReference>
<evidence type="ECO:0000256" key="8">
    <source>
        <dbReference type="SAM" id="MobiDB-lite"/>
    </source>
</evidence>
<feature type="non-terminal residue" evidence="9">
    <location>
        <position position="1"/>
    </location>
</feature>
<dbReference type="GO" id="GO:0019843">
    <property type="term" value="F:rRNA binding"/>
    <property type="evidence" value="ECO:0007669"/>
    <property type="project" value="UniProtKB-KW"/>
</dbReference>
<keyword evidence="10" id="KW-1185">Reference proteome</keyword>
<dbReference type="AlphaFoldDB" id="A0A8X7XDM9"/>
<dbReference type="Pfam" id="PF09805">
    <property type="entry name" value="Nop25"/>
    <property type="match status" value="1"/>
</dbReference>
<dbReference type="PANTHER" id="PTHR14577:SF0">
    <property type="entry name" value="NUCLEOLAR PROTEIN 12"/>
    <property type="match status" value="1"/>
</dbReference>
<evidence type="ECO:0000313" key="10">
    <source>
        <dbReference type="Proteomes" id="UP000886611"/>
    </source>
</evidence>
<organism evidence="9 10">
    <name type="scientific">Polypterus senegalus</name>
    <name type="common">Senegal bichir</name>
    <dbReference type="NCBI Taxonomy" id="55291"/>
    <lineage>
        <taxon>Eukaryota</taxon>
        <taxon>Metazoa</taxon>
        <taxon>Chordata</taxon>
        <taxon>Craniata</taxon>
        <taxon>Vertebrata</taxon>
        <taxon>Euteleostomi</taxon>
        <taxon>Actinopterygii</taxon>
        <taxon>Polypteriformes</taxon>
        <taxon>Polypteridae</taxon>
        <taxon>Polypterus</taxon>
    </lineage>
</organism>
<reference evidence="9 10" key="1">
    <citation type="journal article" date="2021" name="Cell">
        <title>Tracing the genetic footprints of vertebrate landing in non-teleost ray-finned fishes.</title>
        <authorList>
            <person name="Bi X."/>
            <person name="Wang K."/>
            <person name="Yang L."/>
            <person name="Pan H."/>
            <person name="Jiang H."/>
            <person name="Wei Q."/>
            <person name="Fang M."/>
            <person name="Yu H."/>
            <person name="Zhu C."/>
            <person name="Cai Y."/>
            <person name="He Y."/>
            <person name="Gan X."/>
            <person name="Zeng H."/>
            <person name="Yu D."/>
            <person name="Zhu Y."/>
            <person name="Jiang H."/>
            <person name="Qiu Q."/>
            <person name="Yang H."/>
            <person name="Zhang Y.E."/>
            <person name="Wang W."/>
            <person name="Zhu M."/>
            <person name="He S."/>
            <person name="Zhang G."/>
        </authorList>
    </citation>
    <scope>NUCLEOTIDE SEQUENCE [LARGE SCALE GENOMIC DNA]</scope>
    <source>
        <strain evidence="9">Bchr_013</strain>
    </source>
</reference>
<feature type="region of interest" description="Disordered" evidence="8">
    <location>
        <begin position="271"/>
        <end position="295"/>
    </location>
</feature>
<comment type="caution">
    <text evidence="9">The sequence shown here is derived from an EMBL/GenBank/DDBJ whole genome shotgun (WGS) entry which is preliminary data.</text>
</comment>
<keyword evidence="4" id="KW-0694">RNA-binding</keyword>
<evidence type="ECO:0000256" key="7">
    <source>
        <dbReference type="SAM" id="Coils"/>
    </source>
</evidence>
<evidence type="ECO:0000256" key="5">
    <source>
        <dbReference type="ARBA" id="ARBA00023054"/>
    </source>
</evidence>
<evidence type="ECO:0000256" key="6">
    <source>
        <dbReference type="ARBA" id="ARBA00023242"/>
    </source>
</evidence>
<keyword evidence="5 7" id="KW-0175">Coiled coil</keyword>
<comment type="similarity">
    <text evidence="2">Belongs to the RRP17 family.</text>
</comment>
<evidence type="ECO:0000313" key="9">
    <source>
        <dbReference type="EMBL" id="KAG2464132.1"/>
    </source>
</evidence>
<feature type="non-terminal residue" evidence="9">
    <location>
        <position position="295"/>
    </location>
</feature>